<accession>A0A5R9FR51</accession>
<protein>
    <recommendedName>
        <fullName evidence="3">Regulatory protein</fullName>
    </recommendedName>
</protein>
<dbReference type="AlphaFoldDB" id="A0A5R9FR51"/>
<proteinExistence type="predicted"/>
<organism evidence="1 2">
    <name type="scientific">Streptomyces montanus</name>
    <dbReference type="NCBI Taxonomy" id="2580423"/>
    <lineage>
        <taxon>Bacteria</taxon>
        <taxon>Bacillati</taxon>
        <taxon>Actinomycetota</taxon>
        <taxon>Actinomycetes</taxon>
        <taxon>Kitasatosporales</taxon>
        <taxon>Streptomycetaceae</taxon>
        <taxon>Streptomyces</taxon>
    </lineage>
</organism>
<name>A0A5R9FR51_9ACTN</name>
<evidence type="ECO:0008006" key="3">
    <source>
        <dbReference type="Google" id="ProtNLM"/>
    </source>
</evidence>
<gene>
    <name evidence="1" type="ORF">FE633_17040</name>
</gene>
<dbReference type="EMBL" id="VBZC01000016">
    <property type="protein sequence ID" value="TLS45149.1"/>
    <property type="molecule type" value="Genomic_DNA"/>
</dbReference>
<dbReference type="Proteomes" id="UP000305906">
    <property type="component" value="Unassembled WGS sequence"/>
</dbReference>
<keyword evidence="2" id="KW-1185">Reference proteome</keyword>
<sequence length="121" mass="12004">MRDSHRGEAERLLARAVEEEVRRSGGRTDGSALLSRARGALDAMGETAAEEYAAYTQALDEAEAGRLTFGQRYAREGAGTPLVVAAVAAVAACVADLALGTGAGTAVGAGAVVGVAGAAAT</sequence>
<comment type="caution">
    <text evidence="1">The sequence shown here is derived from an EMBL/GenBank/DDBJ whole genome shotgun (WGS) entry which is preliminary data.</text>
</comment>
<reference evidence="1 2" key="1">
    <citation type="submission" date="2019-05" db="EMBL/GenBank/DDBJ databases">
        <title>Streptomyces sp. NEAU-C151, a novel actinomycete isolated from soil.</title>
        <authorList>
            <person name="Han L."/>
            <person name="Jiang H."/>
        </authorList>
    </citation>
    <scope>NUCLEOTIDE SEQUENCE [LARGE SCALE GENOMIC DNA]</scope>
    <source>
        <strain evidence="1 2">NEAU-C151</strain>
    </source>
</reference>
<feature type="non-terminal residue" evidence="1">
    <location>
        <position position="121"/>
    </location>
</feature>
<evidence type="ECO:0000313" key="2">
    <source>
        <dbReference type="Proteomes" id="UP000305906"/>
    </source>
</evidence>
<evidence type="ECO:0000313" key="1">
    <source>
        <dbReference type="EMBL" id="TLS45149.1"/>
    </source>
</evidence>